<keyword evidence="3" id="KW-1185">Reference proteome</keyword>
<evidence type="ECO:0000256" key="1">
    <source>
        <dbReference type="SAM" id="MobiDB-lite"/>
    </source>
</evidence>
<evidence type="ECO:0000313" key="2">
    <source>
        <dbReference type="EMBL" id="CAK9328683.1"/>
    </source>
</evidence>
<protein>
    <submittedName>
        <fullName evidence="2">Uncharacterized protein</fullName>
    </submittedName>
</protein>
<name>A0ABP0Z7C3_9ROSI</name>
<accession>A0ABP0Z7C3</accession>
<dbReference type="Proteomes" id="UP001642487">
    <property type="component" value="Chromosome 9"/>
</dbReference>
<reference evidence="2 3" key="1">
    <citation type="submission" date="2024-03" db="EMBL/GenBank/DDBJ databases">
        <authorList>
            <person name="Gkanogiannis A."/>
            <person name="Becerra Lopez-Lavalle L."/>
        </authorList>
    </citation>
    <scope>NUCLEOTIDE SEQUENCE [LARGE SCALE GENOMIC DNA]</scope>
</reference>
<sequence length="108" mass="12442">MVHGRKSMADERKLLREINASQGKDGGMTVEELYAPIQRLKEQMCYNFWDFETATDDVARDKVILKYIKQHKVAREKAIADAVVNGKLWNSLGSQEAIRADKKPYEQK</sequence>
<gene>
    <name evidence="2" type="ORF">CITCOLO1_LOCUS21106</name>
</gene>
<dbReference type="EMBL" id="OZ021743">
    <property type="protein sequence ID" value="CAK9328683.1"/>
    <property type="molecule type" value="Genomic_DNA"/>
</dbReference>
<feature type="compositionally biased region" description="Basic and acidic residues" evidence="1">
    <location>
        <begin position="7"/>
        <end position="16"/>
    </location>
</feature>
<feature type="region of interest" description="Disordered" evidence="1">
    <location>
        <begin position="1"/>
        <end position="21"/>
    </location>
</feature>
<organism evidence="2 3">
    <name type="scientific">Citrullus colocynthis</name>
    <name type="common">colocynth</name>
    <dbReference type="NCBI Taxonomy" id="252529"/>
    <lineage>
        <taxon>Eukaryota</taxon>
        <taxon>Viridiplantae</taxon>
        <taxon>Streptophyta</taxon>
        <taxon>Embryophyta</taxon>
        <taxon>Tracheophyta</taxon>
        <taxon>Spermatophyta</taxon>
        <taxon>Magnoliopsida</taxon>
        <taxon>eudicotyledons</taxon>
        <taxon>Gunneridae</taxon>
        <taxon>Pentapetalae</taxon>
        <taxon>rosids</taxon>
        <taxon>fabids</taxon>
        <taxon>Cucurbitales</taxon>
        <taxon>Cucurbitaceae</taxon>
        <taxon>Benincaseae</taxon>
        <taxon>Citrullus</taxon>
    </lineage>
</organism>
<evidence type="ECO:0000313" key="3">
    <source>
        <dbReference type="Proteomes" id="UP001642487"/>
    </source>
</evidence>
<proteinExistence type="predicted"/>